<name>A0A1C6Z6C4_HAFAL</name>
<gene>
    <name evidence="2" type="ORF">BN1044_04176</name>
</gene>
<evidence type="ECO:0000259" key="1">
    <source>
        <dbReference type="Pfam" id="PF17194"/>
    </source>
</evidence>
<dbReference type="Pfam" id="PF17194">
    <property type="entry name" value="AbiEi_3_N"/>
    <property type="match status" value="1"/>
</dbReference>
<dbReference type="Proteomes" id="UP000094844">
    <property type="component" value="Unassembled WGS sequence"/>
</dbReference>
<proteinExistence type="predicted"/>
<accession>A0A1C6Z6C4</accession>
<sequence length="195" mass="22682">MFWKGIVTSLQRMSNAPVHIGGFTALELEGLRHYLSTRLYLYSTATFPRWQVRIDAPVQFEWRGTPRLWSETQMQDNQYLRQYICQASLPPLHYSCPEKTILELLAAVPNTISFEHADQLMQGLHNPSPRKQNALLKACNSIKAKRLFLWMAGRHRYAWLKHLTPDQYELGTSKRPFAKDGTLEPIRQITVPKEM</sequence>
<dbReference type="InterPro" id="IPR033455">
    <property type="entry name" value="AbiEi_3_N"/>
</dbReference>
<feature type="domain" description="Transcriptional regulator AbiEi antitoxin N-terminal" evidence="1">
    <location>
        <begin position="3"/>
        <end position="36"/>
    </location>
</feature>
<organism evidence="2 3">
    <name type="scientific">Hafnia alvei</name>
    <dbReference type="NCBI Taxonomy" id="569"/>
    <lineage>
        <taxon>Bacteria</taxon>
        <taxon>Pseudomonadati</taxon>
        <taxon>Pseudomonadota</taxon>
        <taxon>Gammaproteobacteria</taxon>
        <taxon>Enterobacterales</taxon>
        <taxon>Hafniaceae</taxon>
        <taxon>Hafnia</taxon>
    </lineage>
</organism>
<reference evidence="2 3" key="1">
    <citation type="submission" date="2016-09" db="EMBL/GenBank/DDBJ databases">
        <authorList>
            <person name="Capua I."/>
            <person name="De Benedictis P."/>
            <person name="Joannis T."/>
            <person name="Lombin L.H."/>
            <person name="Cattoli G."/>
        </authorList>
    </citation>
    <scope>NUCLEOTIDE SEQUENCE [LARGE SCALE GENOMIC DNA]</scope>
    <source>
        <strain evidence="2 3">GB001</strain>
    </source>
</reference>
<dbReference type="Pfam" id="PF11459">
    <property type="entry name" value="AbiEi_3"/>
    <property type="match status" value="1"/>
</dbReference>
<dbReference type="AlphaFoldDB" id="A0A1C6Z6C4"/>
<protein>
    <submittedName>
        <fullName evidence="2">Transcriptional regulator with AbiEi antitoxin N-terminal domain</fullName>
    </submittedName>
</protein>
<dbReference type="EMBL" id="FMIQ01000079">
    <property type="protein sequence ID" value="SCM54666.1"/>
    <property type="molecule type" value="Genomic_DNA"/>
</dbReference>
<evidence type="ECO:0000313" key="2">
    <source>
        <dbReference type="EMBL" id="SCM54666.1"/>
    </source>
</evidence>
<evidence type="ECO:0000313" key="3">
    <source>
        <dbReference type="Proteomes" id="UP000094844"/>
    </source>
</evidence>
<dbReference type="InterPro" id="IPR021561">
    <property type="entry name" value="AbiEi_3"/>
</dbReference>